<protein>
    <submittedName>
        <fullName evidence="2">Uncharacterized protein</fullName>
    </submittedName>
</protein>
<dbReference type="Gene3D" id="1.10.287.1490">
    <property type="match status" value="1"/>
</dbReference>
<dbReference type="AlphaFoldDB" id="A0A6J8DLB3"/>
<sequence>MGHIESQTEVEKLRQDHNELERGIGYIESQTEVEKLRQDHNELQRGMGHIESQTEVEKLRQDHNELERGIGYIESQTEVEKLRQDHNELERGIGHIESQLRERYGAHRVTTEVEKLRQDHQRARERKGQHRVTTEVEKLRQDHNELERGIGHIKSQLRWKSLDKIITSWRENILIDGIKQKESEDIWEVLDNFFVKELGIEKFKAESFPIENAHQKPQLLAKTRPNAIIGRFMHYSDKQLIMENAYKVANKKIRVVDDLPVITKEARNDLAKVPYKIRTDKKLQTRIKVRGIVLVLETRLNSKDVWNTRKTINCVR</sequence>
<dbReference type="Gene3D" id="3.30.70.1820">
    <property type="entry name" value="L1 transposable element, RRM domain"/>
    <property type="match status" value="1"/>
</dbReference>
<evidence type="ECO:0000313" key="3">
    <source>
        <dbReference type="Proteomes" id="UP000507470"/>
    </source>
</evidence>
<reference evidence="2 3" key="1">
    <citation type="submission" date="2020-06" db="EMBL/GenBank/DDBJ databases">
        <authorList>
            <person name="Li R."/>
            <person name="Bekaert M."/>
        </authorList>
    </citation>
    <scope>NUCLEOTIDE SEQUENCE [LARGE SCALE GENOMIC DNA]</scope>
    <source>
        <strain evidence="3">wild</strain>
    </source>
</reference>
<organism evidence="2 3">
    <name type="scientific">Mytilus coruscus</name>
    <name type="common">Sea mussel</name>
    <dbReference type="NCBI Taxonomy" id="42192"/>
    <lineage>
        <taxon>Eukaryota</taxon>
        <taxon>Metazoa</taxon>
        <taxon>Spiralia</taxon>
        <taxon>Lophotrochozoa</taxon>
        <taxon>Mollusca</taxon>
        <taxon>Bivalvia</taxon>
        <taxon>Autobranchia</taxon>
        <taxon>Pteriomorphia</taxon>
        <taxon>Mytilida</taxon>
        <taxon>Mytiloidea</taxon>
        <taxon>Mytilidae</taxon>
        <taxon>Mytilinae</taxon>
        <taxon>Mytilus</taxon>
    </lineage>
</organism>
<dbReference type="Proteomes" id="UP000507470">
    <property type="component" value="Unassembled WGS sequence"/>
</dbReference>
<dbReference type="EMBL" id="CACVKT020007422">
    <property type="protein sequence ID" value="CAC5407650.1"/>
    <property type="molecule type" value="Genomic_DNA"/>
</dbReference>
<proteinExistence type="predicted"/>
<name>A0A6J8DLB3_MYTCO</name>
<keyword evidence="3" id="KW-1185">Reference proteome</keyword>
<gene>
    <name evidence="2" type="ORF">MCOR_41105</name>
</gene>
<feature type="coiled-coil region" evidence="1">
    <location>
        <begin position="3"/>
        <end position="156"/>
    </location>
</feature>
<evidence type="ECO:0000313" key="2">
    <source>
        <dbReference type="EMBL" id="CAC5407650.1"/>
    </source>
</evidence>
<evidence type="ECO:0000256" key="1">
    <source>
        <dbReference type="SAM" id="Coils"/>
    </source>
</evidence>
<keyword evidence="1" id="KW-0175">Coiled coil</keyword>
<dbReference type="OrthoDB" id="6158974at2759"/>
<accession>A0A6J8DLB3</accession>